<proteinExistence type="predicted"/>
<protein>
    <submittedName>
        <fullName evidence="1">Uncharacterized protein</fullName>
    </submittedName>
</protein>
<comment type="caution">
    <text evidence="1">The sequence shown here is derived from an EMBL/GenBank/DDBJ whole genome shotgun (WGS) entry which is preliminary data.</text>
</comment>
<sequence length="147" mass="16155">MTTYLQTKWGQRLARSLGRAGITAAEFKEIAEDVRALCPIDLASDPRSWTDCEDVEKEIYLDLLSRAYPGIRDAHVFVAFVKHILSVGKSEAKRRLTKASAASAQQVCLSSTVVRGLIIDNWPGYRCVITVPWTGDTGLDVSVEALG</sequence>
<dbReference type="EMBL" id="VXIS01000049">
    <property type="protein sequence ID" value="KAA8910175.1"/>
    <property type="molecule type" value="Genomic_DNA"/>
</dbReference>
<gene>
    <name evidence="1" type="ORF">FN846DRAFT_888570</name>
</gene>
<dbReference type="AlphaFoldDB" id="A0A5J5F2C3"/>
<organism evidence="1 2">
    <name type="scientific">Sphaerosporella brunnea</name>
    <dbReference type="NCBI Taxonomy" id="1250544"/>
    <lineage>
        <taxon>Eukaryota</taxon>
        <taxon>Fungi</taxon>
        <taxon>Dikarya</taxon>
        <taxon>Ascomycota</taxon>
        <taxon>Pezizomycotina</taxon>
        <taxon>Pezizomycetes</taxon>
        <taxon>Pezizales</taxon>
        <taxon>Pyronemataceae</taxon>
        <taxon>Sphaerosporella</taxon>
    </lineage>
</organism>
<name>A0A5J5F2C3_9PEZI</name>
<reference evidence="1 2" key="1">
    <citation type="submission" date="2019-09" db="EMBL/GenBank/DDBJ databases">
        <title>Draft genome of the ectomycorrhizal ascomycete Sphaerosporella brunnea.</title>
        <authorList>
            <consortium name="DOE Joint Genome Institute"/>
            <person name="Benucci G.M."/>
            <person name="Marozzi G."/>
            <person name="Antonielli L."/>
            <person name="Sanchez S."/>
            <person name="Marco P."/>
            <person name="Wang X."/>
            <person name="Falini L.B."/>
            <person name="Barry K."/>
            <person name="Haridas S."/>
            <person name="Lipzen A."/>
            <person name="Labutti K."/>
            <person name="Grigoriev I.V."/>
            <person name="Murat C."/>
            <person name="Martin F."/>
            <person name="Albertini E."/>
            <person name="Donnini D."/>
            <person name="Bonito G."/>
        </authorList>
    </citation>
    <scope>NUCLEOTIDE SEQUENCE [LARGE SCALE GENOMIC DNA]</scope>
    <source>
        <strain evidence="1 2">Sb_GMNB300</strain>
    </source>
</reference>
<evidence type="ECO:0000313" key="1">
    <source>
        <dbReference type="EMBL" id="KAA8910175.1"/>
    </source>
</evidence>
<dbReference type="InParanoid" id="A0A5J5F2C3"/>
<dbReference type="Proteomes" id="UP000326924">
    <property type="component" value="Unassembled WGS sequence"/>
</dbReference>
<accession>A0A5J5F2C3</accession>
<keyword evidence="2" id="KW-1185">Reference proteome</keyword>
<evidence type="ECO:0000313" key="2">
    <source>
        <dbReference type="Proteomes" id="UP000326924"/>
    </source>
</evidence>